<reference evidence="2 3" key="1">
    <citation type="journal article" date="2014" name="Genome Announc.">
        <title>Draft Genome Sequence of Cytophaga fermentans JCM 21142T, a Facultative Anaerobe Isolated from Marine Mud.</title>
        <authorList>
            <person name="Starns D."/>
            <person name="Oshima K."/>
            <person name="Suda W."/>
            <person name="Iino T."/>
            <person name="Yuki M."/>
            <person name="Inoue J."/>
            <person name="Kitamura K."/>
            <person name="Iida T."/>
            <person name="Darby A."/>
            <person name="Hattori M."/>
            <person name="Ohkuma M."/>
        </authorList>
    </citation>
    <scope>NUCLEOTIDE SEQUENCE [LARGE SCALE GENOMIC DNA]</scope>
    <source>
        <strain evidence="2 3">JCM 21142</strain>
    </source>
</reference>
<feature type="signal peptide" evidence="1">
    <location>
        <begin position="1"/>
        <end position="31"/>
    </location>
</feature>
<keyword evidence="3" id="KW-1185">Reference proteome</keyword>
<name>W7YJ09_9BACT</name>
<evidence type="ECO:0000256" key="1">
    <source>
        <dbReference type="SAM" id="SignalP"/>
    </source>
</evidence>
<dbReference type="AlphaFoldDB" id="W7YJ09"/>
<protein>
    <submittedName>
        <fullName evidence="2">Uncharacterized protein</fullName>
    </submittedName>
</protein>
<dbReference type="InterPro" id="IPR045767">
    <property type="entry name" value="DUF6134"/>
</dbReference>
<dbReference type="EMBL" id="BAMD01000046">
    <property type="protein sequence ID" value="GAF04471.1"/>
    <property type="molecule type" value="Genomic_DNA"/>
</dbReference>
<dbReference type="STRING" id="869213.GCA_000517085_04052"/>
<evidence type="ECO:0000313" key="2">
    <source>
        <dbReference type="EMBL" id="GAF04471.1"/>
    </source>
</evidence>
<gene>
    <name evidence="2" type="ORF">JCM21142_83178</name>
</gene>
<dbReference type="OrthoDB" id="1121030at2"/>
<proteinExistence type="predicted"/>
<evidence type="ECO:0000313" key="3">
    <source>
        <dbReference type="Proteomes" id="UP000019402"/>
    </source>
</evidence>
<keyword evidence="1" id="KW-0732">Signal</keyword>
<accession>W7YJ09</accession>
<dbReference type="Proteomes" id="UP000019402">
    <property type="component" value="Unassembled WGS sequence"/>
</dbReference>
<organism evidence="2 3">
    <name type="scientific">Saccharicrinis fermentans DSM 9555 = JCM 21142</name>
    <dbReference type="NCBI Taxonomy" id="869213"/>
    <lineage>
        <taxon>Bacteria</taxon>
        <taxon>Pseudomonadati</taxon>
        <taxon>Bacteroidota</taxon>
        <taxon>Bacteroidia</taxon>
        <taxon>Marinilabiliales</taxon>
        <taxon>Marinilabiliaceae</taxon>
        <taxon>Saccharicrinis</taxon>
    </lineage>
</organism>
<dbReference type="Pfam" id="PF19630">
    <property type="entry name" value="DUF6134"/>
    <property type="match status" value="1"/>
</dbReference>
<comment type="caution">
    <text evidence="2">The sequence shown here is derived from an EMBL/GenBank/DDBJ whole genome shotgun (WGS) entry which is preliminary data.</text>
</comment>
<sequence length="210" mass="24114">MYLYMTLGNMNQVKKCLTLLCCFIMVNQIWAQGNKRSIKYNIKALGMNLGQFSVLQNSQGGRVSIEGVTDVEVKLFFTYQVKYIQKTIHEDGRLVSSHLQTMKNGKVNSDTWLIADTNNYILIQEGDTSLIHDDISYTGSLLYFNEPVHAKFLYKEKSGEKRGVRVIGEHKYALVNDEGKTTHEYTFKDGIMVYAKIKYPLADIHLEYCQ</sequence>
<feature type="chain" id="PRO_5004907357" evidence="1">
    <location>
        <begin position="32"/>
        <end position="210"/>
    </location>
</feature>